<name>A0A8J4DNY5_9ACTN</name>
<dbReference type="EMBL" id="BOPF01000003">
    <property type="protein sequence ID" value="GIJ44306.1"/>
    <property type="molecule type" value="Genomic_DNA"/>
</dbReference>
<evidence type="ECO:0000313" key="6">
    <source>
        <dbReference type="Proteomes" id="UP000619260"/>
    </source>
</evidence>
<keyword evidence="2" id="KW-0547">Nucleotide-binding</keyword>
<dbReference type="InterPro" id="IPR003593">
    <property type="entry name" value="AAA+_ATPase"/>
</dbReference>
<dbReference type="PROSITE" id="PS50893">
    <property type="entry name" value="ABC_TRANSPORTER_2"/>
    <property type="match status" value="1"/>
</dbReference>
<keyword evidence="6" id="KW-1185">Reference proteome</keyword>
<evidence type="ECO:0000259" key="4">
    <source>
        <dbReference type="PROSITE" id="PS50893"/>
    </source>
</evidence>
<dbReference type="GO" id="GO:0016887">
    <property type="term" value="F:ATP hydrolysis activity"/>
    <property type="evidence" value="ECO:0007669"/>
    <property type="project" value="InterPro"/>
</dbReference>
<protein>
    <submittedName>
        <fullName evidence="5">ABC transporter ATP-binding protein</fullName>
    </submittedName>
</protein>
<dbReference type="CDD" id="cd03230">
    <property type="entry name" value="ABC_DR_subfamily_A"/>
    <property type="match status" value="1"/>
</dbReference>
<dbReference type="PANTHER" id="PTHR42939:SF1">
    <property type="entry name" value="ABC TRANSPORTER ATP-BINDING PROTEIN ALBC-RELATED"/>
    <property type="match status" value="1"/>
</dbReference>
<dbReference type="Pfam" id="PF00005">
    <property type="entry name" value="ABC_tran"/>
    <property type="match status" value="1"/>
</dbReference>
<dbReference type="SUPFAM" id="SSF52540">
    <property type="entry name" value="P-loop containing nucleoside triphosphate hydrolases"/>
    <property type="match status" value="1"/>
</dbReference>
<feature type="domain" description="ABC transporter" evidence="4">
    <location>
        <begin position="5"/>
        <end position="229"/>
    </location>
</feature>
<dbReference type="InterPro" id="IPR051782">
    <property type="entry name" value="ABC_Transporter_VariousFunc"/>
</dbReference>
<keyword evidence="3 5" id="KW-0067">ATP-binding</keyword>
<sequence length="307" mass="32289">MTAALEATGLGRRYGKHWALKDCTLHLPAGRIAALVGPNGAGKSTLLHLAVGLLGPSSGTVSVFGATPGDPKVRGDVGFVAQDTPLYPDFSATELATLGTKLNRRFDRALMLERLNGLNVAVDRPVPALSGGQRAQVALALALAKRPRLLLLDEPVASLDPLARREFLQALMGGVADEGTTILLSSHLLGDLERVCDYLVLLQAGRVQVLGGVDELVAQHRLLTGPLWTRDAGSINGVAAVVRQSHTERQTTLLVRTDDSAPAPGWPDPQWTVSDVSLEDIILAYLADAGAGTLPGPRNLHRVGGSA</sequence>
<dbReference type="Proteomes" id="UP000619260">
    <property type="component" value="Unassembled WGS sequence"/>
</dbReference>
<proteinExistence type="predicted"/>
<evidence type="ECO:0000313" key="5">
    <source>
        <dbReference type="EMBL" id="GIJ44306.1"/>
    </source>
</evidence>
<dbReference type="PANTHER" id="PTHR42939">
    <property type="entry name" value="ABC TRANSPORTER ATP-BINDING PROTEIN ALBC-RELATED"/>
    <property type="match status" value="1"/>
</dbReference>
<keyword evidence="1" id="KW-0813">Transport</keyword>
<evidence type="ECO:0000256" key="3">
    <source>
        <dbReference type="ARBA" id="ARBA00022840"/>
    </source>
</evidence>
<evidence type="ECO:0000256" key="2">
    <source>
        <dbReference type="ARBA" id="ARBA00022741"/>
    </source>
</evidence>
<dbReference type="Gene3D" id="3.40.50.300">
    <property type="entry name" value="P-loop containing nucleotide triphosphate hydrolases"/>
    <property type="match status" value="1"/>
</dbReference>
<organism evidence="5 6">
    <name type="scientific">Virgisporangium aliadipatigenens</name>
    <dbReference type="NCBI Taxonomy" id="741659"/>
    <lineage>
        <taxon>Bacteria</taxon>
        <taxon>Bacillati</taxon>
        <taxon>Actinomycetota</taxon>
        <taxon>Actinomycetes</taxon>
        <taxon>Micromonosporales</taxon>
        <taxon>Micromonosporaceae</taxon>
        <taxon>Virgisporangium</taxon>
    </lineage>
</organism>
<dbReference type="GO" id="GO:0005524">
    <property type="term" value="F:ATP binding"/>
    <property type="evidence" value="ECO:0007669"/>
    <property type="project" value="UniProtKB-KW"/>
</dbReference>
<dbReference type="InterPro" id="IPR003439">
    <property type="entry name" value="ABC_transporter-like_ATP-bd"/>
</dbReference>
<dbReference type="AlphaFoldDB" id="A0A8J4DNY5"/>
<dbReference type="InterPro" id="IPR027417">
    <property type="entry name" value="P-loop_NTPase"/>
</dbReference>
<evidence type="ECO:0000256" key="1">
    <source>
        <dbReference type="ARBA" id="ARBA00022448"/>
    </source>
</evidence>
<comment type="caution">
    <text evidence="5">The sequence shown here is derived from an EMBL/GenBank/DDBJ whole genome shotgun (WGS) entry which is preliminary data.</text>
</comment>
<dbReference type="SMART" id="SM00382">
    <property type="entry name" value="AAA"/>
    <property type="match status" value="1"/>
</dbReference>
<gene>
    <name evidence="5" type="ORF">Val02_11920</name>
</gene>
<dbReference type="RefSeq" id="WP_203897861.1">
    <property type="nucleotide sequence ID" value="NZ_BOPF01000003.1"/>
</dbReference>
<reference evidence="5" key="1">
    <citation type="submission" date="2021-01" db="EMBL/GenBank/DDBJ databases">
        <title>Whole genome shotgun sequence of Virgisporangium aliadipatigenens NBRC 105644.</title>
        <authorList>
            <person name="Komaki H."/>
            <person name="Tamura T."/>
        </authorList>
    </citation>
    <scope>NUCLEOTIDE SEQUENCE</scope>
    <source>
        <strain evidence="5">NBRC 105644</strain>
    </source>
</reference>
<accession>A0A8J4DNY5</accession>